<dbReference type="RefSeq" id="WP_096455386.1">
    <property type="nucleotide sequence ID" value="NZ_AP017369.1"/>
</dbReference>
<dbReference type="GO" id="GO:0008270">
    <property type="term" value="F:zinc ion binding"/>
    <property type="evidence" value="ECO:0007669"/>
    <property type="project" value="UniProtKB-KW"/>
</dbReference>
<keyword evidence="1" id="KW-0862">Zinc</keyword>
<name>A0A169RUW9_9CORY</name>
<evidence type="ECO:0000313" key="4">
    <source>
        <dbReference type="Proteomes" id="UP000218244"/>
    </source>
</evidence>
<evidence type="ECO:0000256" key="1">
    <source>
        <dbReference type="PROSITE-ProRule" id="PRU00325"/>
    </source>
</evidence>
<gene>
    <name evidence="3" type="ORF">N24_1286</name>
</gene>
<proteinExistence type="predicted"/>
<evidence type="ECO:0000313" key="3">
    <source>
        <dbReference type="EMBL" id="BAU95548.1"/>
    </source>
</evidence>
<evidence type="ECO:0000259" key="2">
    <source>
        <dbReference type="PROSITE" id="PS50966"/>
    </source>
</evidence>
<dbReference type="Proteomes" id="UP000218244">
    <property type="component" value="Chromosome"/>
</dbReference>
<keyword evidence="1" id="KW-0479">Metal-binding</keyword>
<keyword evidence="4" id="KW-1185">Reference proteome</keyword>
<reference evidence="3 4" key="1">
    <citation type="submission" date="2016-02" db="EMBL/GenBank/DDBJ databases">
        <title>Corynebacterium glutamicum N24 whole genome sequencing project.</title>
        <authorList>
            <person name="Matsutani M."/>
            <person name="Nangtapong N."/>
            <person name="Yakushi T."/>
            <person name="Matsushita K."/>
        </authorList>
    </citation>
    <scope>NUCLEOTIDE SEQUENCE [LARGE SCALE GENOMIC DNA]</scope>
    <source>
        <strain evidence="3 4">N24</strain>
    </source>
</reference>
<feature type="domain" description="SWIM-type" evidence="2">
    <location>
        <begin position="136"/>
        <end position="171"/>
    </location>
</feature>
<protein>
    <recommendedName>
        <fullName evidence="2">SWIM-type domain-containing protein</fullName>
    </recommendedName>
</protein>
<dbReference type="AlphaFoldDB" id="A0A169RUW9"/>
<dbReference type="KEGG" id="csur:N24_1286"/>
<accession>A0A169RUW9</accession>
<keyword evidence="1" id="KW-0863">Zinc-finger</keyword>
<sequence length="284" mass="31789">MTESRRVKMDNVIYANFGNKQRVSTPEDRVKVTNKSRDKQFSPAGKRTVLLTEKNADRGRQSRGEQYYRNGNVTGMTVLEGRVECTVAGSQNEPFTTTVTFPYRSSEKLREAYSAIADTPNGLRLVRDGHLTSSMLDHLVGGIDESIYFDCTCPDRSLVCKHAVASSLYIAEKMTANPAMILDIRGQGMAGLEALIRTYHSKVAVEPEDNESFWNGKALPGLPDPKIAPAIDDSDINYLHKALRLVSYTSLEQLRAVSDIEDMYEILISNHPDNQQVYEEEDTD</sequence>
<dbReference type="InterPro" id="IPR007527">
    <property type="entry name" value="Znf_SWIM"/>
</dbReference>
<dbReference type="PANTHER" id="PTHR38133:SF1">
    <property type="entry name" value="SLR1429 PROTEIN"/>
    <property type="match status" value="1"/>
</dbReference>
<dbReference type="PANTHER" id="PTHR38133">
    <property type="entry name" value="SLR1429 PROTEIN"/>
    <property type="match status" value="1"/>
</dbReference>
<dbReference type="PROSITE" id="PS50966">
    <property type="entry name" value="ZF_SWIM"/>
    <property type="match status" value="1"/>
</dbReference>
<organism evidence="3 4">
    <name type="scientific">Corynebacterium suranareeae</name>
    <dbReference type="NCBI Taxonomy" id="2506452"/>
    <lineage>
        <taxon>Bacteria</taxon>
        <taxon>Bacillati</taxon>
        <taxon>Actinomycetota</taxon>
        <taxon>Actinomycetes</taxon>
        <taxon>Mycobacteriales</taxon>
        <taxon>Corynebacteriaceae</taxon>
        <taxon>Corynebacterium</taxon>
    </lineage>
</organism>
<dbReference type="EMBL" id="AP017369">
    <property type="protein sequence ID" value="BAU95548.1"/>
    <property type="molecule type" value="Genomic_DNA"/>
</dbReference>